<dbReference type="EMBL" id="CM018046">
    <property type="protein sequence ID" value="KAA8525435.1"/>
    <property type="molecule type" value="Genomic_DNA"/>
</dbReference>
<reference evidence="2 3" key="1">
    <citation type="submission" date="2019-09" db="EMBL/GenBank/DDBJ databases">
        <title>A chromosome-level genome assembly of the Chinese tupelo Nyssa sinensis.</title>
        <authorList>
            <person name="Yang X."/>
            <person name="Kang M."/>
            <person name="Yang Y."/>
            <person name="Xiong H."/>
            <person name="Wang M."/>
            <person name="Zhang Z."/>
            <person name="Wang Z."/>
            <person name="Wu H."/>
            <person name="Ma T."/>
            <person name="Liu J."/>
            <person name="Xi Z."/>
        </authorList>
    </citation>
    <scope>NUCLEOTIDE SEQUENCE [LARGE SCALE GENOMIC DNA]</scope>
    <source>
        <strain evidence="2">J267</strain>
        <tissue evidence="2">Leaf</tissue>
    </source>
</reference>
<dbReference type="Proteomes" id="UP000325577">
    <property type="component" value="Linkage Group LG3"/>
</dbReference>
<gene>
    <name evidence="2" type="ORF">F0562_007298</name>
</gene>
<dbReference type="AlphaFoldDB" id="A0A5J5A2Y9"/>
<keyword evidence="1" id="KW-0472">Membrane</keyword>
<keyword evidence="1" id="KW-1133">Transmembrane helix</keyword>
<evidence type="ECO:0000256" key="1">
    <source>
        <dbReference type="SAM" id="Phobius"/>
    </source>
</evidence>
<keyword evidence="1" id="KW-0812">Transmembrane</keyword>
<feature type="transmembrane region" description="Helical" evidence="1">
    <location>
        <begin position="411"/>
        <end position="435"/>
    </location>
</feature>
<sequence>MANSCRNEESIRNVDTTEIQGLDIPLVTFMEKKLENLHPLSSDCCIYRVPKKLHKINEAAYAPLRVSIGPFHHGKEGLEAMEEHKWRYLHNFLQHTQKGLAEFVKFIKEKEEKVRQCYAETIDFGSDEFVKIILVDAAFIIEVLLKYRFSNMIDKNDRIFRKPWMITDINRDLRLIENQLPFFILEDLFKKANITTSLSQNDNLSIIELTRNYYKTSIGLEAKIERSNCTEVEHFIDFLRICLNPSKPRSEPQRQKMVSIHLRCATELDEAGVKFFVGSSKNLFDIRFKNGILEIPQLRVTDVTESLLRNILAFEQCHYGTSYISDYVALMNGLINTRKDVELLVGRKVIGNWLGNSEDVSTLFSKLGKEIMLDKDTFYFSRLQDQLDDYCNSNWHKWKANLKHNYFKTPWAIISIIAGFSLLVLTAIQTVCSIISAT</sequence>
<keyword evidence="3" id="KW-1185">Reference proteome</keyword>
<dbReference type="PANTHER" id="PTHR31170:SF25">
    <property type="entry name" value="BNAA09G04570D PROTEIN"/>
    <property type="match status" value="1"/>
</dbReference>
<dbReference type="PANTHER" id="PTHR31170">
    <property type="entry name" value="BNAC04G53230D PROTEIN"/>
    <property type="match status" value="1"/>
</dbReference>
<name>A0A5J5A2Y9_9ASTE</name>
<evidence type="ECO:0000313" key="2">
    <source>
        <dbReference type="EMBL" id="KAA8525435.1"/>
    </source>
</evidence>
<organism evidence="2 3">
    <name type="scientific">Nyssa sinensis</name>
    <dbReference type="NCBI Taxonomy" id="561372"/>
    <lineage>
        <taxon>Eukaryota</taxon>
        <taxon>Viridiplantae</taxon>
        <taxon>Streptophyta</taxon>
        <taxon>Embryophyta</taxon>
        <taxon>Tracheophyta</taxon>
        <taxon>Spermatophyta</taxon>
        <taxon>Magnoliopsida</taxon>
        <taxon>eudicotyledons</taxon>
        <taxon>Gunneridae</taxon>
        <taxon>Pentapetalae</taxon>
        <taxon>asterids</taxon>
        <taxon>Cornales</taxon>
        <taxon>Nyssaceae</taxon>
        <taxon>Nyssa</taxon>
    </lineage>
</organism>
<dbReference type="InterPro" id="IPR004158">
    <property type="entry name" value="DUF247_pln"/>
</dbReference>
<dbReference type="OrthoDB" id="672127at2759"/>
<evidence type="ECO:0000313" key="3">
    <source>
        <dbReference type="Proteomes" id="UP000325577"/>
    </source>
</evidence>
<protein>
    <submittedName>
        <fullName evidence="2">Uncharacterized protein</fullName>
    </submittedName>
</protein>
<dbReference type="Pfam" id="PF03140">
    <property type="entry name" value="DUF247"/>
    <property type="match status" value="1"/>
</dbReference>
<accession>A0A5J5A2Y9</accession>
<proteinExistence type="predicted"/>